<dbReference type="EMBL" id="BSNV01000002">
    <property type="protein sequence ID" value="GLQ64471.1"/>
    <property type="molecule type" value="Genomic_DNA"/>
</dbReference>
<gene>
    <name evidence="1" type="ORF">GCM10007870_00550</name>
</gene>
<dbReference type="Proteomes" id="UP001156629">
    <property type="component" value="Unassembled WGS sequence"/>
</dbReference>
<evidence type="ECO:0000313" key="2">
    <source>
        <dbReference type="Proteomes" id="UP001156629"/>
    </source>
</evidence>
<sequence>MPQRRSLPPIRGIPALRVGPDGMVARDEMAIIAAAAGAVGLTECGVVETVMTAPVAIAGPSITGAAIVACMLPHPVITGRVLETSSC</sequence>
<evidence type="ECO:0000313" key="1">
    <source>
        <dbReference type="EMBL" id="GLQ64471.1"/>
    </source>
</evidence>
<protein>
    <submittedName>
        <fullName evidence="1">Uncharacterized protein</fullName>
    </submittedName>
</protein>
<accession>A0ABQ5WP81</accession>
<comment type="caution">
    <text evidence="1">The sequence shown here is derived from an EMBL/GenBank/DDBJ whole genome shotgun (WGS) entry which is preliminary data.</text>
</comment>
<reference evidence="2" key="1">
    <citation type="journal article" date="2019" name="Int. J. Syst. Evol. Microbiol.">
        <title>The Global Catalogue of Microorganisms (GCM) 10K type strain sequencing project: providing services to taxonomists for standard genome sequencing and annotation.</title>
        <authorList>
            <consortium name="The Broad Institute Genomics Platform"/>
            <consortium name="The Broad Institute Genome Sequencing Center for Infectious Disease"/>
            <person name="Wu L."/>
            <person name="Ma J."/>
        </authorList>
    </citation>
    <scope>NUCLEOTIDE SEQUENCE [LARGE SCALE GENOMIC DNA]</scope>
    <source>
        <strain evidence="2">NBRC 3266</strain>
    </source>
</reference>
<proteinExistence type="predicted"/>
<keyword evidence="2" id="KW-1185">Reference proteome</keyword>
<name>A0ABQ5WP81_9PROT</name>
<organism evidence="1 2">
    <name type="scientific">Gluconobacter kondonii</name>
    <dbReference type="NCBI Taxonomy" id="941463"/>
    <lineage>
        <taxon>Bacteria</taxon>
        <taxon>Pseudomonadati</taxon>
        <taxon>Pseudomonadota</taxon>
        <taxon>Alphaproteobacteria</taxon>
        <taxon>Acetobacterales</taxon>
        <taxon>Acetobacteraceae</taxon>
        <taxon>Gluconobacter</taxon>
    </lineage>
</organism>